<name>A0ABU0F3A5_9PSEU</name>
<comment type="caution">
    <text evidence="2">The sequence shown here is derived from an EMBL/GenBank/DDBJ whole genome shotgun (WGS) entry which is preliminary data.</text>
</comment>
<evidence type="ECO:0000256" key="1">
    <source>
        <dbReference type="SAM" id="MobiDB-lite"/>
    </source>
</evidence>
<dbReference type="Proteomes" id="UP001229651">
    <property type="component" value="Unassembled WGS sequence"/>
</dbReference>
<organism evidence="2 3">
    <name type="scientific">Amycolatopsis thermophila</name>
    <dbReference type="NCBI Taxonomy" id="206084"/>
    <lineage>
        <taxon>Bacteria</taxon>
        <taxon>Bacillati</taxon>
        <taxon>Actinomycetota</taxon>
        <taxon>Actinomycetes</taxon>
        <taxon>Pseudonocardiales</taxon>
        <taxon>Pseudonocardiaceae</taxon>
        <taxon>Amycolatopsis</taxon>
    </lineage>
</organism>
<protein>
    <submittedName>
        <fullName evidence="2">Uncharacterized protein</fullName>
    </submittedName>
</protein>
<proteinExistence type="predicted"/>
<evidence type="ECO:0000313" key="3">
    <source>
        <dbReference type="Proteomes" id="UP001229651"/>
    </source>
</evidence>
<sequence>MPSTDRATGRAVRMPAVPAVATVRLPGWTPAPSPFEPRSVGVSLAAVRGQQRGGPDASPVAATGRIAPHTNGGHPPARPPAMSNIGLGYRQRPLHQHQPADRCSG</sequence>
<dbReference type="RefSeq" id="WP_306996894.1">
    <property type="nucleotide sequence ID" value="NZ_JAUSUT010000001.1"/>
</dbReference>
<accession>A0ABU0F3A5</accession>
<keyword evidence="3" id="KW-1185">Reference proteome</keyword>
<reference evidence="2 3" key="1">
    <citation type="submission" date="2023-07" db="EMBL/GenBank/DDBJ databases">
        <title>Sequencing the genomes of 1000 actinobacteria strains.</title>
        <authorList>
            <person name="Klenk H.-P."/>
        </authorList>
    </citation>
    <scope>NUCLEOTIDE SEQUENCE [LARGE SCALE GENOMIC DNA]</scope>
    <source>
        <strain evidence="2 3">DSM 45805</strain>
    </source>
</reference>
<gene>
    <name evidence="2" type="ORF">FB470_006026</name>
</gene>
<feature type="region of interest" description="Disordered" evidence="1">
    <location>
        <begin position="48"/>
        <end position="105"/>
    </location>
</feature>
<dbReference type="EMBL" id="JAUSUT010000001">
    <property type="protein sequence ID" value="MDQ0382032.1"/>
    <property type="molecule type" value="Genomic_DNA"/>
</dbReference>
<evidence type="ECO:0000313" key="2">
    <source>
        <dbReference type="EMBL" id="MDQ0382032.1"/>
    </source>
</evidence>